<accession>C7YSQ2</accession>
<dbReference type="VEuPathDB" id="FungiDB:NECHADRAFT_80813"/>
<evidence type="ECO:0000256" key="6">
    <source>
        <dbReference type="ARBA" id="ARBA00023004"/>
    </source>
</evidence>
<evidence type="ECO:0000259" key="9">
    <source>
        <dbReference type="PROSITE" id="PS51405"/>
    </source>
</evidence>
<dbReference type="SUPFAM" id="SSF47571">
    <property type="entry name" value="Cloroperoxidase"/>
    <property type="match status" value="1"/>
</dbReference>
<evidence type="ECO:0000256" key="3">
    <source>
        <dbReference type="ARBA" id="ARBA00022617"/>
    </source>
</evidence>
<dbReference type="Proteomes" id="UP000005206">
    <property type="component" value="Chromosome 5"/>
</dbReference>
<proteinExistence type="inferred from homology"/>
<dbReference type="OrthoDB" id="407298at2759"/>
<dbReference type="PANTHER" id="PTHR33577">
    <property type="entry name" value="STERIGMATOCYSTIN BIOSYNTHESIS PEROXIDASE STCC-RELATED"/>
    <property type="match status" value="1"/>
</dbReference>
<dbReference type="HOGENOM" id="CLU_029871_3_1_1"/>
<dbReference type="OMA" id="CPAWKDL"/>
<feature type="domain" description="Heme haloperoxidase family profile" evidence="9">
    <location>
        <begin position="98"/>
        <end position="352"/>
    </location>
</feature>
<keyword evidence="4" id="KW-0479">Metal-binding</keyword>
<evidence type="ECO:0000256" key="8">
    <source>
        <dbReference type="SAM" id="MobiDB-lite"/>
    </source>
</evidence>
<dbReference type="AlphaFoldDB" id="C7YSQ2"/>
<gene>
    <name evidence="10" type="ORF">NECHADRAFT_80813</name>
</gene>
<dbReference type="Gene3D" id="1.10.489.10">
    <property type="entry name" value="Chloroperoxidase-like"/>
    <property type="match status" value="1"/>
</dbReference>
<dbReference type="KEGG" id="nhe:NECHADRAFT_80813"/>
<comment type="similarity">
    <text evidence="7">Belongs to the chloroperoxidase family.</text>
</comment>
<dbReference type="GO" id="GO:0004601">
    <property type="term" value="F:peroxidase activity"/>
    <property type="evidence" value="ECO:0007669"/>
    <property type="project" value="UniProtKB-KW"/>
</dbReference>
<feature type="region of interest" description="Disordered" evidence="8">
    <location>
        <begin position="1"/>
        <end position="21"/>
    </location>
</feature>
<protein>
    <recommendedName>
        <fullName evidence="9">Heme haloperoxidase family profile domain-containing protein</fullName>
    </recommendedName>
</protein>
<sequence length="471" mass="50608">MARRPTQGAMEPAPKADLNIGDQSLGTAPVRKGDLCQSFLSVLPFLGVGVNGFPSYMNGPIGDIVSSRLSDKVEGVFHEAHEKRLLFDPLTKPIDVSGDHKFIAPDYSRGAQRGPCPGLNALANHGYINRKGVTSLTEVTGAINKIFGMGLELSTILSVMGTVFVGNPLSLNPGFSIGDTASGAQNLLGNLAGLLGTPRGLTGSHNIIEGDSSNTRADLYVTGDASTLVLQQFKDFYEMSSGEGDYNFDVFAERAYIRFHESVATNPNFYYGPFTGMIARNAGYLFACRMFANHSSENPSGFLNKEVLKSFFAIEGEGDKLTYKRGYERIPENWYRRPVDYSLVHLNLDVLALAAKYPELASIGGNMGEVNSYAGVDLSDLTGGVLNLTKLLEGNNLLCFVFEIVKTVAPNSLSTLFKIIEVPLKLVTDTLGAAILDLTCPAFKDLTVGGKSFEEGIQVQFPGAKLGASVL</sequence>
<dbReference type="Pfam" id="PF01328">
    <property type="entry name" value="Peroxidase_2"/>
    <property type="match status" value="1"/>
</dbReference>
<evidence type="ECO:0000256" key="2">
    <source>
        <dbReference type="ARBA" id="ARBA00022559"/>
    </source>
</evidence>
<dbReference type="eggNOG" id="ENOG502S6CG">
    <property type="taxonomic scope" value="Eukaryota"/>
</dbReference>
<evidence type="ECO:0000313" key="10">
    <source>
        <dbReference type="EMBL" id="EEU45282.1"/>
    </source>
</evidence>
<organism evidence="10 11">
    <name type="scientific">Fusarium vanettenii (strain ATCC MYA-4622 / CBS 123669 / FGSC 9596 / NRRL 45880 / 77-13-4)</name>
    <name type="common">Fusarium solani subsp. pisi</name>
    <dbReference type="NCBI Taxonomy" id="660122"/>
    <lineage>
        <taxon>Eukaryota</taxon>
        <taxon>Fungi</taxon>
        <taxon>Dikarya</taxon>
        <taxon>Ascomycota</taxon>
        <taxon>Pezizomycotina</taxon>
        <taxon>Sordariomycetes</taxon>
        <taxon>Hypocreomycetidae</taxon>
        <taxon>Hypocreales</taxon>
        <taxon>Nectriaceae</taxon>
        <taxon>Fusarium</taxon>
        <taxon>Fusarium solani species complex</taxon>
        <taxon>Fusarium vanettenii</taxon>
    </lineage>
</organism>
<dbReference type="RefSeq" id="XP_003050995.1">
    <property type="nucleotide sequence ID" value="XM_003050949.1"/>
</dbReference>
<keyword evidence="3" id="KW-0349">Heme</keyword>
<name>C7YSQ2_FUSV7</name>
<keyword evidence="5" id="KW-0560">Oxidoreductase</keyword>
<comment type="cofactor">
    <cofactor evidence="1">
        <name>heme b</name>
        <dbReference type="ChEBI" id="CHEBI:60344"/>
    </cofactor>
</comment>
<dbReference type="GO" id="GO:0046872">
    <property type="term" value="F:metal ion binding"/>
    <property type="evidence" value="ECO:0007669"/>
    <property type="project" value="UniProtKB-KW"/>
</dbReference>
<keyword evidence="2" id="KW-0575">Peroxidase</keyword>
<evidence type="ECO:0000256" key="5">
    <source>
        <dbReference type="ARBA" id="ARBA00023002"/>
    </source>
</evidence>
<dbReference type="GeneID" id="9668318"/>
<dbReference type="PANTHER" id="PTHR33577:SF16">
    <property type="entry name" value="HEME HALOPEROXIDASE FAMILY PROFILE DOMAIN-CONTAINING PROTEIN"/>
    <property type="match status" value="1"/>
</dbReference>
<evidence type="ECO:0000313" key="11">
    <source>
        <dbReference type="Proteomes" id="UP000005206"/>
    </source>
</evidence>
<evidence type="ECO:0000256" key="1">
    <source>
        <dbReference type="ARBA" id="ARBA00001970"/>
    </source>
</evidence>
<dbReference type="InterPro" id="IPR000028">
    <property type="entry name" value="Chloroperoxidase"/>
</dbReference>
<dbReference type="InterPro" id="IPR036851">
    <property type="entry name" value="Chloroperoxidase-like_sf"/>
</dbReference>
<evidence type="ECO:0000256" key="7">
    <source>
        <dbReference type="ARBA" id="ARBA00025795"/>
    </source>
</evidence>
<evidence type="ECO:0000256" key="4">
    <source>
        <dbReference type="ARBA" id="ARBA00022723"/>
    </source>
</evidence>
<dbReference type="InParanoid" id="C7YSQ2"/>
<keyword evidence="6" id="KW-0408">Iron</keyword>
<reference evidence="10 11" key="1">
    <citation type="journal article" date="2009" name="PLoS Genet.">
        <title>The genome of Nectria haematococca: contribution of supernumerary chromosomes to gene expansion.</title>
        <authorList>
            <person name="Coleman J.J."/>
            <person name="Rounsley S.D."/>
            <person name="Rodriguez-Carres M."/>
            <person name="Kuo A."/>
            <person name="Wasmann C.C."/>
            <person name="Grimwood J."/>
            <person name="Schmutz J."/>
            <person name="Taga M."/>
            <person name="White G.J."/>
            <person name="Zhou S."/>
            <person name="Schwartz D.C."/>
            <person name="Freitag M."/>
            <person name="Ma L.J."/>
            <person name="Danchin E.G."/>
            <person name="Henrissat B."/>
            <person name="Coutinho P.M."/>
            <person name="Nelson D.R."/>
            <person name="Straney D."/>
            <person name="Napoli C.A."/>
            <person name="Barker B.M."/>
            <person name="Gribskov M."/>
            <person name="Rep M."/>
            <person name="Kroken S."/>
            <person name="Molnar I."/>
            <person name="Rensing C."/>
            <person name="Kennell J.C."/>
            <person name="Zamora J."/>
            <person name="Farman M.L."/>
            <person name="Selker E.U."/>
            <person name="Salamov A."/>
            <person name="Shapiro H."/>
            <person name="Pangilinan J."/>
            <person name="Lindquist E."/>
            <person name="Lamers C."/>
            <person name="Grigoriev I.V."/>
            <person name="Geiser D.M."/>
            <person name="Covert S.F."/>
            <person name="Temporini E."/>
            <person name="Vanetten H.D."/>
        </authorList>
    </citation>
    <scope>NUCLEOTIDE SEQUENCE [LARGE SCALE GENOMIC DNA]</scope>
    <source>
        <strain evidence="11">ATCC MYA-4622 / CBS 123669 / FGSC 9596 / NRRL 45880 / 77-13-4</strain>
    </source>
</reference>
<dbReference type="PROSITE" id="PS51405">
    <property type="entry name" value="HEME_HALOPEROXIDASE"/>
    <property type="match status" value="1"/>
</dbReference>
<dbReference type="EMBL" id="GG698899">
    <property type="protein sequence ID" value="EEU45282.1"/>
    <property type="molecule type" value="Genomic_DNA"/>
</dbReference>
<keyword evidence="11" id="KW-1185">Reference proteome</keyword>